<dbReference type="PROSITE" id="PS00615">
    <property type="entry name" value="C_TYPE_LECTIN_1"/>
    <property type="match status" value="1"/>
</dbReference>
<name>A0A3Q2DAJ3_CYPVA</name>
<keyword evidence="4" id="KW-1185">Reference proteome</keyword>
<dbReference type="PANTHER" id="PTHR45784:SF3">
    <property type="entry name" value="C-TYPE LECTIN DOMAIN FAMILY 4 MEMBER K-LIKE-RELATED"/>
    <property type="match status" value="1"/>
</dbReference>
<evidence type="ECO:0000313" key="4">
    <source>
        <dbReference type="Proteomes" id="UP000265020"/>
    </source>
</evidence>
<feature type="domain" description="C-type lectin" evidence="2">
    <location>
        <begin position="139"/>
        <end position="249"/>
    </location>
</feature>
<dbReference type="InterPro" id="IPR018378">
    <property type="entry name" value="C-type_lectin_CS"/>
</dbReference>
<dbReference type="OrthoDB" id="441660at2759"/>
<keyword evidence="1" id="KW-1015">Disulfide bond</keyword>
<dbReference type="SUPFAM" id="SSF56436">
    <property type="entry name" value="C-type lectin-like"/>
    <property type="match status" value="2"/>
</dbReference>
<sequence>MENVIKFMMLTGLCSVYQCVHQHQYVLYDTPKTWNEAQSFCRETCIDLATMEDMDEIQMALQTVADRYTDAVWIGLHRGSTLKWHWSIAEKDFYKDGQKDNLKWGYQGGDNCAVLLNGALHTYDCTSNRLSVCFDRRKQGAAQYVLIPEQMTWTASRDFCRKNYTDLVSLRNDTEYQTVQNVANGKIVFVGLFRDPWQWSDLTDSSMRYWRESQLMKTTNSESCVAMMKTESGKWGDRKCTEEHPFLCKCKTKLQFVKLRISLQHSTLDLNDAMVQNNILEKMKQKLSASINGIIRLSWKGLRKFKEHGP</sequence>
<organism evidence="3 4">
    <name type="scientific">Cyprinodon variegatus</name>
    <name type="common">Sheepshead minnow</name>
    <dbReference type="NCBI Taxonomy" id="28743"/>
    <lineage>
        <taxon>Eukaryota</taxon>
        <taxon>Metazoa</taxon>
        <taxon>Chordata</taxon>
        <taxon>Craniata</taxon>
        <taxon>Vertebrata</taxon>
        <taxon>Euteleostomi</taxon>
        <taxon>Actinopterygii</taxon>
        <taxon>Neopterygii</taxon>
        <taxon>Teleostei</taxon>
        <taxon>Neoteleostei</taxon>
        <taxon>Acanthomorphata</taxon>
        <taxon>Ovalentaria</taxon>
        <taxon>Atherinomorphae</taxon>
        <taxon>Cyprinodontiformes</taxon>
        <taxon>Cyprinodontidae</taxon>
        <taxon>Cyprinodon</taxon>
    </lineage>
</organism>
<feature type="domain" description="C-type lectin" evidence="2">
    <location>
        <begin position="20"/>
        <end position="134"/>
    </location>
</feature>
<evidence type="ECO:0000256" key="1">
    <source>
        <dbReference type="ARBA" id="ARBA00023157"/>
    </source>
</evidence>
<dbReference type="Proteomes" id="UP000265020">
    <property type="component" value="Unassembled WGS sequence"/>
</dbReference>
<evidence type="ECO:0000259" key="2">
    <source>
        <dbReference type="PROSITE" id="PS50041"/>
    </source>
</evidence>
<protein>
    <submittedName>
        <fullName evidence="3">Macrophage mannose receptor 1-like</fullName>
    </submittedName>
</protein>
<dbReference type="InterPro" id="IPR016186">
    <property type="entry name" value="C-type_lectin-like/link_sf"/>
</dbReference>
<dbReference type="AlphaFoldDB" id="A0A3Q2DAJ3"/>
<dbReference type="RefSeq" id="XP_015229290.1">
    <property type="nucleotide sequence ID" value="XM_015373804.1"/>
</dbReference>
<proteinExistence type="predicted"/>
<dbReference type="GeneTree" id="ENSGT01100000263473"/>
<evidence type="ECO:0000313" key="3">
    <source>
        <dbReference type="Ensembl" id="ENSCVAP00000015876.1"/>
    </source>
</evidence>
<reference evidence="3" key="1">
    <citation type="submission" date="2025-08" db="UniProtKB">
        <authorList>
            <consortium name="Ensembl"/>
        </authorList>
    </citation>
    <scope>IDENTIFICATION</scope>
</reference>
<dbReference type="GeneID" id="107084092"/>
<dbReference type="InterPro" id="IPR016187">
    <property type="entry name" value="CTDL_fold"/>
</dbReference>
<dbReference type="PROSITE" id="PS50041">
    <property type="entry name" value="C_TYPE_LECTIN_2"/>
    <property type="match status" value="2"/>
</dbReference>
<dbReference type="Gene3D" id="3.10.100.10">
    <property type="entry name" value="Mannose-Binding Protein A, subunit A"/>
    <property type="match status" value="2"/>
</dbReference>
<dbReference type="Pfam" id="PF00059">
    <property type="entry name" value="Lectin_C"/>
    <property type="match status" value="2"/>
</dbReference>
<accession>A0A3Q2DAJ3</accession>
<dbReference type="KEGG" id="cvg:107084092"/>
<dbReference type="OMA" id="QRMVWTA"/>
<reference evidence="3" key="2">
    <citation type="submission" date="2025-09" db="UniProtKB">
        <authorList>
            <consortium name="Ensembl"/>
        </authorList>
    </citation>
    <scope>IDENTIFICATION</scope>
</reference>
<dbReference type="PANTHER" id="PTHR45784">
    <property type="entry name" value="C-TYPE LECTIN DOMAIN FAMILY 20 MEMBER A-RELATED"/>
    <property type="match status" value="1"/>
</dbReference>
<dbReference type="SMART" id="SM00034">
    <property type="entry name" value="CLECT"/>
    <property type="match status" value="2"/>
</dbReference>
<dbReference type="Ensembl" id="ENSCVAT00000024052.1">
    <property type="protein sequence ID" value="ENSCVAP00000015876.1"/>
    <property type="gene ID" value="ENSCVAG00000018709.1"/>
</dbReference>
<dbReference type="InterPro" id="IPR001304">
    <property type="entry name" value="C-type_lectin-like"/>
</dbReference>